<comment type="caution">
    <text evidence="1">The sequence shown here is derived from an EMBL/GenBank/DDBJ whole genome shotgun (WGS) entry which is preliminary data.</text>
</comment>
<keyword evidence="1" id="KW-0378">Hydrolase</keyword>
<keyword evidence="1" id="KW-0645">Protease</keyword>
<gene>
    <name evidence="1" type="ORF">ACFL6M_06840</name>
</gene>
<sequence>MRPSGALLLALLLLLLPVAISAVSPEGLVARITADLQHQHVSNGTGFVWKAPDQILTAYHVVHGSTAIRVLLDGKSYDQVRVLATAPERDLALLLIENREVSGDAQYFPGEPLPAAPYDVLNPIVVPGFVWGWSHCDRMVGQLTDGDLVSSRRIRDPRGRDLFAGEIDLLKVHVGVYGGMSGAPVIQDDVVIGVLSGSLHEGTAITWAIPIAYTRELVTVDRRPADIVWPAGMPLMKQDRPSVPTGTTTCRPV</sequence>
<dbReference type="GO" id="GO:0006508">
    <property type="term" value="P:proteolysis"/>
    <property type="evidence" value="ECO:0007669"/>
    <property type="project" value="UniProtKB-KW"/>
</dbReference>
<dbReference type="EMBL" id="JBHPKH010000119">
    <property type="protein sequence ID" value="MFC1573299.1"/>
    <property type="molecule type" value="Genomic_DNA"/>
</dbReference>
<proteinExistence type="predicted"/>
<dbReference type="PANTHER" id="PTHR43019:SF23">
    <property type="entry name" value="PROTEASE DO-LIKE 5, CHLOROPLASTIC"/>
    <property type="match status" value="1"/>
</dbReference>
<dbReference type="InterPro" id="IPR043504">
    <property type="entry name" value="Peptidase_S1_PA_chymotrypsin"/>
</dbReference>
<dbReference type="Pfam" id="PF13365">
    <property type="entry name" value="Trypsin_2"/>
    <property type="match status" value="1"/>
</dbReference>
<protein>
    <submittedName>
        <fullName evidence="1">Serine protease</fullName>
    </submittedName>
</protein>
<reference evidence="1 2" key="1">
    <citation type="submission" date="2024-09" db="EMBL/GenBank/DDBJ databases">
        <authorList>
            <person name="D'Angelo T."/>
        </authorList>
    </citation>
    <scope>NUCLEOTIDE SEQUENCE [LARGE SCALE GENOMIC DNA]</scope>
    <source>
        <strain evidence="1">SAG AM-320-E07</strain>
    </source>
</reference>
<organism evidence="1 2">
    <name type="scientific">Eiseniibacteriota bacterium</name>
    <dbReference type="NCBI Taxonomy" id="2212470"/>
    <lineage>
        <taxon>Bacteria</taxon>
        <taxon>Candidatus Eiseniibacteriota</taxon>
    </lineage>
</organism>
<dbReference type="InterPro" id="IPR009003">
    <property type="entry name" value="Peptidase_S1_PA"/>
</dbReference>
<dbReference type="GO" id="GO:0008233">
    <property type="term" value="F:peptidase activity"/>
    <property type="evidence" value="ECO:0007669"/>
    <property type="project" value="UniProtKB-KW"/>
</dbReference>
<dbReference type="SUPFAM" id="SSF50494">
    <property type="entry name" value="Trypsin-like serine proteases"/>
    <property type="match status" value="1"/>
</dbReference>
<keyword evidence="2" id="KW-1185">Reference proteome</keyword>
<evidence type="ECO:0000313" key="2">
    <source>
        <dbReference type="Proteomes" id="UP001593833"/>
    </source>
</evidence>
<accession>A0ABV6YLU7</accession>
<evidence type="ECO:0000313" key="1">
    <source>
        <dbReference type="EMBL" id="MFC1573299.1"/>
    </source>
</evidence>
<dbReference type="PANTHER" id="PTHR43019">
    <property type="entry name" value="SERINE ENDOPROTEASE DEGS"/>
    <property type="match status" value="1"/>
</dbReference>
<name>A0ABV6YLU7_UNCEI</name>
<dbReference type="Gene3D" id="2.40.10.10">
    <property type="entry name" value="Trypsin-like serine proteases"/>
    <property type="match status" value="2"/>
</dbReference>
<dbReference type="Proteomes" id="UP001593833">
    <property type="component" value="Unassembled WGS sequence"/>
</dbReference>